<evidence type="ECO:0000256" key="2">
    <source>
        <dbReference type="ARBA" id="ARBA00022737"/>
    </source>
</evidence>
<dbReference type="OrthoDB" id="10251809at2759"/>
<organism evidence="3 4">
    <name type="scientific">Saprolegnia diclina (strain VS20)</name>
    <dbReference type="NCBI Taxonomy" id="1156394"/>
    <lineage>
        <taxon>Eukaryota</taxon>
        <taxon>Sar</taxon>
        <taxon>Stramenopiles</taxon>
        <taxon>Oomycota</taxon>
        <taxon>Saprolegniomycetes</taxon>
        <taxon>Saprolegniales</taxon>
        <taxon>Saprolegniaceae</taxon>
        <taxon>Saprolegnia</taxon>
    </lineage>
</organism>
<protein>
    <recommendedName>
        <fullName evidence="5">Galactose oxidase</fullName>
    </recommendedName>
</protein>
<dbReference type="SUPFAM" id="SSF117281">
    <property type="entry name" value="Kelch motif"/>
    <property type="match status" value="1"/>
</dbReference>
<dbReference type="SUPFAM" id="SSF50965">
    <property type="entry name" value="Galactose oxidase, central domain"/>
    <property type="match status" value="1"/>
</dbReference>
<proteinExistence type="predicted"/>
<dbReference type="InterPro" id="IPR006652">
    <property type="entry name" value="Kelch_1"/>
</dbReference>
<dbReference type="InterPro" id="IPR011043">
    <property type="entry name" value="Gal_Oxase/kelch_b-propeller"/>
</dbReference>
<name>T0R490_SAPDV</name>
<evidence type="ECO:0000313" key="3">
    <source>
        <dbReference type="EMBL" id="EQC41160.1"/>
    </source>
</evidence>
<dbReference type="VEuPathDB" id="FungiDB:SDRG_01138"/>
<dbReference type="Proteomes" id="UP000030762">
    <property type="component" value="Unassembled WGS sequence"/>
</dbReference>
<evidence type="ECO:0008006" key="5">
    <source>
        <dbReference type="Google" id="ProtNLM"/>
    </source>
</evidence>
<dbReference type="Gene3D" id="2.120.10.80">
    <property type="entry name" value="Kelch-type beta propeller"/>
    <property type="match status" value="2"/>
</dbReference>
<dbReference type="GeneID" id="19941865"/>
<sequence>MMDGLWKLAGLATSTPKQSHAPSMNVDGLWATIDGDSAAPSPRSGHASVVANSIMYVLGGYDQGQCFGDIYAYDLMRREWSKVDWGGAANFAVGCASHATCVSADETSIYVYGGSGPRWGAANRDKLLQFTLATQQWSVVSTAGTPPPPGYGQSMVAIGSKLYLFGGTSGHDYYNDLYVFDATTFMWSRAAVTGPKPSARYKHEAVVVGHDMYVVGGGLYGPPKGPIDVFKFDTLTAQWAKIACVGDVPPARLAHSVVLHIDSLGQPALLLFGGRDFTEKRTSGLWSLHLPTSTWTKMSEAPDALVFHTAVMWQQRMIVFGGSRDAPGQSPDETERSNALVEYGVVDDNHWVLVASEGDDA</sequence>
<evidence type="ECO:0000256" key="1">
    <source>
        <dbReference type="ARBA" id="ARBA00022441"/>
    </source>
</evidence>
<dbReference type="AlphaFoldDB" id="T0R490"/>
<dbReference type="eggNOG" id="KOG0379">
    <property type="taxonomic scope" value="Eukaryota"/>
</dbReference>
<keyword evidence="1" id="KW-0880">Kelch repeat</keyword>
<keyword evidence="4" id="KW-1185">Reference proteome</keyword>
<dbReference type="InParanoid" id="T0R490"/>
<dbReference type="InterPro" id="IPR015915">
    <property type="entry name" value="Kelch-typ_b-propeller"/>
</dbReference>
<dbReference type="OMA" id="SQETYVF"/>
<reference evidence="3 4" key="1">
    <citation type="submission" date="2012-04" db="EMBL/GenBank/DDBJ databases">
        <title>The Genome Sequence of Saprolegnia declina VS20.</title>
        <authorList>
            <consortium name="The Broad Institute Genome Sequencing Platform"/>
            <person name="Russ C."/>
            <person name="Nusbaum C."/>
            <person name="Tyler B."/>
            <person name="van West P."/>
            <person name="Dieguez-Uribeondo J."/>
            <person name="de Bruijn I."/>
            <person name="Tripathy S."/>
            <person name="Jiang R."/>
            <person name="Young S.K."/>
            <person name="Zeng Q."/>
            <person name="Gargeya S."/>
            <person name="Fitzgerald M."/>
            <person name="Haas B."/>
            <person name="Abouelleil A."/>
            <person name="Alvarado L."/>
            <person name="Arachchi H.M."/>
            <person name="Berlin A."/>
            <person name="Chapman S.B."/>
            <person name="Goldberg J."/>
            <person name="Griggs A."/>
            <person name="Gujja S."/>
            <person name="Hansen M."/>
            <person name="Howarth C."/>
            <person name="Imamovic A."/>
            <person name="Larimer J."/>
            <person name="McCowen C."/>
            <person name="Montmayeur A."/>
            <person name="Murphy C."/>
            <person name="Neiman D."/>
            <person name="Pearson M."/>
            <person name="Priest M."/>
            <person name="Roberts A."/>
            <person name="Saif S."/>
            <person name="Shea T."/>
            <person name="Sisk P."/>
            <person name="Sykes S."/>
            <person name="Wortman J."/>
            <person name="Nusbaum C."/>
            <person name="Birren B."/>
        </authorList>
    </citation>
    <scope>NUCLEOTIDE SEQUENCE [LARGE SCALE GENOMIC DNA]</scope>
    <source>
        <strain evidence="3 4">VS20</strain>
    </source>
</reference>
<dbReference type="Pfam" id="PF01344">
    <property type="entry name" value="Kelch_1"/>
    <property type="match status" value="1"/>
</dbReference>
<dbReference type="EMBL" id="JH767134">
    <property type="protein sequence ID" value="EQC41160.1"/>
    <property type="molecule type" value="Genomic_DNA"/>
</dbReference>
<dbReference type="PANTHER" id="PTHR46093">
    <property type="entry name" value="ACYL-COA-BINDING DOMAIN-CONTAINING PROTEIN 5"/>
    <property type="match status" value="1"/>
</dbReference>
<keyword evidence="2" id="KW-0677">Repeat</keyword>
<dbReference type="STRING" id="1156394.T0R490"/>
<dbReference type="RefSeq" id="XP_008604874.1">
    <property type="nucleotide sequence ID" value="XM_008606652.1"/>
</dbReference>
<evidence type="ECO:0000313" key="4">
    <source>
        <dbReference type="Proteomes" id="UP000030762"/>
    </source>
</evidence>
<dbReference type="Pfam" id="PF24681">
    <property type="entry name" value="Kelch_KLHDC2_KLHL20_DRC7"/>
    <property type="match status" value="1"/>
</dbReference>
<gene>
    <name evidence="3" type="ORF">SDRG_01138</name>
</gene>
<accession>T0R490</accession>
<dbReference type="PANTHER" id="PTHR46093:SF18">
    <property type="entry name" value="FIBRONECTIN TYPE-III DOMAIN-CONTAINING PROTEIN"/>
    <property type="match status" value="1"/>
</dbReference>